<accession>A0A644X8R6</accession>
<dbReference type="SMART" id="SM00710">
    <property type="entry name" value="PbH1"/>
    <property type="match status" value="4"/>
</dbReference>
<dbReference type="InterPro" id="IPR006626">
    <property type="entry name" value="PbH1"/>
</dbReference>
<gene>
    <name evidence="2" type="ORF">SDC9_58913</name>
</gene>
<organism evidence="2">
    <name type="scientific">bioreactor metagenome</name>
    <dbReference type="NCBI Taxonomy" id="1076179"/>
    <lineage>
        <taxon>unclassified sequences</taxon>
        <taxon>metagenomes</taxon>
        <taxon>ecological metagenomes</taxon>
    </lineage>
</organism>
<dbReference type="InterPro" id="IPR011050">
    <property type="entry name" value="Pectin_lyase_fold/virulence"/>
</dbReference>
<sequence>MSVTTQDSTFNIVSWITLVSDTINDNDTATASVVSGHIPLDPVVTHDTIPYGTSATLTAVSADSVLWYIDDVIATSFHQGQSYTTPLLTDTTTYYVQASAGSGTQYVGPYDYSIGTSSSYANNTYREVFDVLNPSGVTIKTVDIFPSVAAGSAYSIVVENASSTVIASYSGITTVAATQREIVPVDFTIPAGTGYKIGFSSNPGMYRNTAGATYPYTIPNQISITGNTFSGYPAYYYFIYNWQVTDGSGCKSARVPVTAYVLPPAAEFEMAEIVSPVTGCTNGTDSVKIKFFNSGADTLDIPFDVSYQVNNTTPVTETLNYIMLPGDSMIHTFLTPISLPITSGDTSFSLKVWGDLAVDFYNINDSLQENISRGYIPPVPVAYNDTVPYGSSATLTASSTYMMNWFDTQYGGTLLDTGNTFVTPVLYGNQTYYVESQEGIVYNYTFDNDLQGWSALTPCSSYTTYNWAWDSDGGNGAVWMVNPATYSAAVLQSPVLSASGDYADLTFRHRYYTENNYDNGYVAYRLNGGAWTHLPMTSGNYNNNDNLSKDPLLGSCSTGPTFGVFAGLDSNYHTSTAQIPIAGAGNFEIAFVFSSDVSTGYDGWFIDEVNVNMTGCSSDRVPATAVVTGQPDVDAAVLSVLNPVGQIPLGTENVEVEIVNYGLDTMSSVDIAWTVNGVLQTPFAWTGSLITGEKDTVVIGTYLFDYTPYPGLNDLVVWTENPNAVADTFNANDTVAVVIDAHEPYNGTYYIQTATPDFDSFSTAALALNDWGIDGPVTILADNGTYNESFAFLPVPGASATNTVTFTSLSGVNTDVTIEFANTSTRNFVVRLDSADYITFSDMSMRSLSTATYGRIIELANGADFNHFENLILTGIDGSSSTAAVIYSGSTGAETGNVFSGNTIDQGYYAVYFYGSSANHKAGNYFVNNNITNFEYYGIYLYYNDSARVIGNNLSNIATASTNYHLYMGYVGAGSRIENNTIVGNGSGSFYGIYLYYNNSTGTIPNLIANNFVSQTGSSMGTAYGIETYYSNYLNIYNNSVNIGAGSATGGRAFYQYYGTGNVNVVNNNFVNTSGGYAYYINNTPVINVADYNNLYTNGPVLAYWGADRVDLAALQAVSSKNLHSLSITPGYYSPADLHTYQFALRAGTPLADVTTDIDGDVRDALTPTIGADEYVPQAVDAGIVKFDQPSLVTTAGANTVSVTMTNYGSNTLTSADIAWTIDGVLQTPYSWTGSIAFANEEDSIPVGTANLTWGVHHLVSWPENPNGTSDMLSLNDTAETTIVACNGPMAGTYTIGATGDFASFSDAVLYASSCGIGNAVVFEVEPGIY</sequence>
<dbReference type="InterPro" id="IPR012334">
    <property type="entry name" value="Pectin_lyas_fold"/>
</dbReference>
<name>A0A644X8R6_9ZZZZ</name>
<dbReference type="SUPFAM" id="SSF51126">
    <property type="entry name" value="Pectin lyase-like"/>
    <property type="match status" value="1"/>
</dbReference>
<evidence type="ECO:0000313" key="2">
    <source>
        <dbReference type="EMBL" id="MPM12560.1"/>
    </source>
</evidence>
<proteinExistence type="predicted"/>
<dbReference type="Pfam" id="PF19081">
    <property type="entry name" value="Ig_7"/>
    <property type="match status" value="2"/>
</dbReference>
<dbReference type="InterPro" id="IPR044023">
    <property type="entry name" value="Ig_7"/>
</dbReference>
<dbReference type="Gene3D" id="2.160.20.10">
    <property type="entry name" value="Single-stranded right-handed beta-helix, Pectin lyase-like"/>
    <property type="match status" value="1"/>
</dbReference>
<comment type="caution">
    <text evidence="2">The sequence shown here is derived from an EMBL/GenBank/DDBJ whole genome shotgun (WGS) entry which is preliminary data.</text>
</comment>
<reference evidence="2" key="1">
    <citation type="submission" date="2019-08" db="EMBL/GenBank/DDBJ databases">
        <authorList>
            <person name="Kucharzyk K."/>
            <person name="Murdoch R.W."/>
            <person name="Higgins S."/>
            <person name="Loffler F."/>
        </authorList>
    </citation>
    <scope>NUCLEOTIDE SEQUENCE</scope>
</reference>
<feature type="domain" description="Ig-like" evidence="1">
    <location>
        <begin position="39"/>
        <end position="101"/>
    </location>
</feature>
<protein>
    <recommendedName>
        <fullName evidence="1">Ig-like domain-containing protein</fullName>
    </recommendedName>
</protein>
<dbReference type="EMBL" id="VSSQ01001990">
    <property type="protein sequence ID" value="MPM12560.1"/>
    <property type="molecule type" value="Genomic_DNA"/>
</dbReference>
<feature type="domain" description="Ig-like" evidence="1">
    <location>
        <begin position="377"/>
        <end position="437"/>
    </location>
</feature>
<evidence type="ECO:0000259" key="1">
    <source>
        <dbReference type="Pfam" id="PF19081"/>
    </source>
</evidence>